<evidence type="ECO:0000313" key="3">
    <source>
        <dbReference type="EMBL" id="QJA91589.1"/>
    </source>
</evidence>
<gene>
    <name evidence="3" type="ORF">MM415B03320_0006</name>
</gene>
<dbReference type="GO" id="GO:0070034">
    <property type="term" value="F:telomerase RNA binding"/>
    <property type="evidence" value="ECO:0007669"/>
    <property type="project" value="TreeGrafter"/>
</dbReference>
<protein>
    <submittedName>
        <fullName evidence="3">Putative TROVE domain containing protein</fullName>
    </submittedName>
</protein>
<organism evidence="3">
    <name type="scientific">viral metagenome</name>
    <dbReference type="NCBI Taxonomy" id="1070528"/>
    <lineage>
        <taxon>unclassified sequences</taxon>
        <taxon>metagenomes</taxon>
        <taxon>organismal metagenomes</taxon>
    </lineage>
</organism>
<proteinExistence type="predicted"/>
<feature type="compositionally biased region" description="Polar residues" evidence="1">
    <location>
        <begin position="8"/>
        <end position="17"/>
    </location>
</feature>
<dbReference type="GO" id="GO:0005697">
    <property type="term" value="C:telomerase holoenzyme complex"/>
    <property type="evidence" value="ECO:0007669"/>
    <property type="project" value="TreeGrafter"/>
</dbReference>
<dbReference type="InterPro" id="IPR052652">
    <property type="entry name" value="Telomerase_Complex_Comp"/>
</dbReference>
<accession>A0A6M3LB60</accession>
<name>A0A6M3LB60_9ZZZZ</name>
<dbReference type="PANTHER" id="PTHR44791">
    <property type="entry name" value="TELOMERASE PROTEIN COMPONENT 1 TEP1"/>
    <property type="match status" value="1"/>
</dbReference>
<dbReference type="PROSITE" id="PS50988">
    <property type="entry name" value="TROVE"/>
    <property type="match status" value="1"/>
</dbReference>
<dbReference type="AlphaFoldDB" id="A0A6M3LB60"/>
<dbReference type="PANTHER" id="PTHR44791:SF1">
    <property type="entry name" value="TELOMERASE PROTEIN COMPONENT 1"/>
    <property type="match status" value="1"/>
</dbReference>
<feature type="domain" description="TROVE" evidence="2">
    <location>
        <begin position="14"/>
        <end position="302"/>
    </location>
</feature>
<evidence type="ECO:0000259" key="2">
    <source>
        <dbReference type="PROSITE" id="PS50988"/>
    </source>
</evidence>
<dbReference type="EMBL" id="MT142998">
    <property type="protein sequence ID" value="QJA91589.1"/>
    <property type="molecule type" value="Genomic_DNA"/>
</dbReference>
<dbReference type="GO" id="GO:0000722">
    <property type="term" value="P:telomere maintenance via recombination"/>
    <property type="evidence" value="ECO:0007669"/>
    <property type="project" value="TreeGrafter"/>
</dbReference>
<dbReference type="Pfam" id="PF05731">
    <property type="entry name" value="TROVE"/>
    <property type="match status" value="2"/>
</dbReference>
<dbReference type="Gene3D" id="3.40.50.410">
    <property type="entry name" value="von Willebrand factor, type A domain"/>
    <property type="match status" value="1"/>
</dbReference>
<evidence type="ECO:0000256" key="1">
    <source>
        <dbReference type="SAM" id="MobiDB-lite"/>
    </source>
</evidence>
<feature type="region of interest" description="Disordered" evidence="1">
    <location>
        <begin position="1"/>
        <end position="21"/>
    </location>
</feature>
<dbReference type="InterPro" id="IPR008858">
    <property type="entry name" value="TROVE_dom"/>
</dbReference>
<dbReference type="InterPro" id="IPR036465">
    <property type="entry name" value="vWFA_dom_sf"/>
</dbReference>
<sequence>MAKMRQTAKGSQSTTNLAGGKSYKLPNKTRFVTRVMTSLVNEPKYYGDTTNDLIADAQALMKSDAAFVAKTAIYAREKMHLRTVPVLLTGLLGLDGKKYVRRTINRVCTRPDQLKDLVAFYNIVDESGKLARSLKQVRLGVQDVFCTFDEYQLAKYNNSKDNIKMKDVFNLYHPSPTNSEQFALFGRLLKGTLKTPYTWETELSKKGNTREVWESIIDSGKLPYMAALRNLNNIIKVTPSNIDKVLGFLSDEKNVLRSKQFPYRFFSAYATIDGDPFLVKEVKRTLNKCIEISVSNVPSLSGRTFMSADNSGSMDCLMSGKSIMTYKNVANIFQAMMVRSDPNSITSVFGGRFKVVDLDPDTGILHNADILANTDVDHSTHAYLAIEYLTKKKLFVDRIIIFSDMQVYDLDGYPLGKYLDAYRKINPNVWLHCIDLAGYGTSVDSTSKTNVNLIAGWSDNVLHYIPMVELGANGMVSDIENISL</sequence>
<dbReference type="SUPFAM" id="SSF53300">
    <property type="entry name" value="vWA-like"/>
    <property type="match status" value="1"/>
</dbReference>
<dbReference type="GO" id="GO:0003720">
    <property type="term" value="F:telomerase activity"/>
    <property type="evidence" value="ECO:0007669"/>
    <property type="project" value="TreeGrafter"/>
</dbReference>
<dbReference type="SUPFAM" id="SSF140864">
    <property type="entry name" value="TROVE domain-like"/>
    <property type="match status" value="1"/>
</dbReference>
<reference evidence="3" key="1">
    <citation type="submission" date="2020-03" db="EMBL/GenBank/DDBJ databases">
        <title>The deep terrestrial virosphere.</title>
        <authorList>
            <person name="Holmfeldt K."/>
            <person name="Nilsson E."/>
            <person name="Simone D."/>
            <person name="Lopez-Fernandez M."/>
            <person name="Wu X."/>
            <person name="de Brujin I."/>
            <person name="Lundin D."/>
            <person name="Andersson A."/>
            <person name="Bertilsson S."/>
            <person name="Dopson M."/>
        </authorList>
    </citation>
    <scope>NUCLEOTIDE SEQUENCE</scope>
    <source>
        <strain evidence="3">MM415B03320</strain>
    </source>
</reference>
<dbReference type="InterPro" id="IPR037214">
    <property type="entry name" value="TROVE_dom_sf"/>
</dbReference>